<name>A0A4U6VP97_SETVI</name>
<keyword evidence="1" id="KW-0732">Signal</keyword>
<dbReference type="Proteomes" id="UP000298652">
    <property type="component" value="Chromosome 2"/>
</dbReference>
<protein>
    <recommendedName>
        <fullName evidence="4">Reverse transcriptase zinc-binding domain-containing protein</fullName>
    </recommendedName>
</protein>
<evidence type="ECO:0000313" key="2">
    <source>
        <dbReference type="EMBL" id="TKW31578.1"/>
    </source>
</evidence>
<evidence type="ECO:0000313" key="3">
    <source>
        <dbReference type="Proteomes" id="UP000298652"/>
    </source>
</evidence>
<keyword evidence="3" id="KW-1185">Reference proteome</keyword>
<sequence length="184" mass="21068">MVMTPLGAVFLLEGAITFSRAHPITKSPGENFVLAGSGGSDYRCFLSGGVVSEIFSGGVLRADTVVAQLGFFNSYWYLAYAHCLYDYSCVLCNQRVEETTFHLFFECPFSSQCGQSLNIHWDFQHQVFPMIQKASEEFQGTFFIQIRPLFQNWRTYFSKEAYLQLHRMRATLELSFSSWLRSLV</sequence>
<organism evidence="2 3">
    <name type="scientific">Setaria viridis</name>
    <name type="common">Green bristlegrass</name>
    <name type="synonym">Setaria italica subsp. viridis</name>
    <dbReference type="NCBI Taxonomy" id="4556"/>
    <lineage>
        <taxon>Eukaryota</taxon>
        <taxon>Viridiplantae</taxon>
        <taxon>Streptophyta</taxon>
        <taxon>Embryophyta</taxon>
        <taxon>Tracheophyta</taxon>
        <taxon>Spermatophyta</taxon>
        <taxon>Magnoliopsida</taxon>
        <taxon>Liliopsida</taxon>
        <taxon>Poales</taxon>
        <taxon>Poaceae</taxon>
        <taxon>PACMAD clade</taxon>
        <taxon>Panicoideae</taxon>
        <taxon>Panicodae</taxon>
        <taxon>Paniceae</taxon>
        <taxon>Cenchrinae</taxon>
        <taxon>Setaria</taxon>
    </lineage>
</organism>
<gene>
    <name evidence="2" type="ORF">SEVIR_2G114600v2</name>
</gene>
<feature type="signal peptide" evidence="1">
    <location>
        <begin position="1"/>
        <end position="21"/>
    </location>
</feature>
<accession>A0A4U6VP97</accession>
<dbReference type="AlphaFoldDB" id="A0A4U6VP97"/>
<reference evidence="2" key="1">
    <citation type="submission" date="2019-03" db="EMBL/GenBank/DDBJ databases">
        <title>WGS assembly of Setaria viridis.</title>
        <authorList>
            <person name="Huang P."/>
            <person name="Jenkins J."/>
            <person name="Grimwood J."/>
            <person name="Barry K."/>
            <person name="Healey A."/>
            <person name="Mamidi S."/>
            <person name="Sreedasyam A."/>
            <person name="Shu S."/>
            <person name="Feldman M."/>
            <person name="Wu J."/>
            <person name="Yu Y."/>
            <person name="Chen C."/>
            <person name="Johnson J."/>
            <person name="Rokhsar D."/>
            <person name="Baxter I."/>
            <person name="Schmutz J."/>
            <person name="Brutnell T."/>
            <person name="Kellogg E."/>
        </authorList>
    </citation>
    <scope>NUCLEOTIDE SEQUENCE [LARGE SCALE GENOMIC DNA]</scope>
</reference>
<proteinExistence type="predicted"/>
<feature type="chain" id="PRO_5020183263" description="Reverse transcriptase zinc-binding domain-containing protein" evidence="1">
    <location>
        <begin position="22"/>
        <end position="184"/>
    </location>
</feature>
<dbReference type="EMBL" id="CM016553">
    <property type="protein sequence ID" value="TKW31578.1"/>
    <property type="molecule type" value="Genomic_DNA"/>
</dbReference>
<evidence type="ECO:0000256" key="1">
    <source>
        <dbReference type="SAM" id="SignalP"/>
    </source>
</evidence>
<dbReference type="Gramene" id="TKW31578">
    <property type="protein sequence ID" value="TKW31578"/>
    <property type="gene ID" value="SEVIR_2G114600v2"/>
</dbReference>
<evidence type="ECO:0008006" key="4">
    <source>
        <dbReference type="Google" id="ProtNLM"/>
    </source>
</evidence>